<name>A0AAD5K7V5_9FUNG</name>
<dbReference type="Proteomes" id="UP001209540">
    <property type="component" value="Unassembled WGS sequence"/>
</dbReference>
<comment type="caution">
    <text evidence="1">The sequence shown here is derived from an EMBL/GenBank/DDBJ whole genome shotgun (WGS) entry which is preliminary data.</text>
</comment>
<reference evidence="1" key="2">
    <citation type="submission" date="2023-02" db="EMBL/GenBank/DDBJ databases">
        <authorList>
            <consortium name="DOE Joint Genome Institute"/>
            <person name="Mondo S.J."/>
            <person name="Chang Y."/>
            <person name="Wang Y."/>
            <person name="Ahrendt S."/>
            <person name="Andreopoulos W."/>
            <person name="Barry K."/>
            <person name="Beard J."/>
            <person name="Benny G.L."/>
            <person name="Blankenship S."/>
            <person name="Bonito G."/>
            <person name="Cuomo C."/>
            <person name="Desiro A."/>
            <person name="Gervers K.A."/>
            <person name="Hundley H."/>
            <person name="Kuo A."/>
            <person name="LaButti K."/>
            <person name="Lang B.F."/>
            <person name="Lipzen A."/>
            <person name="O'Donnell K."/>
            <person name="Pangilinan J."/>
            <person name="Reynolds N."/>
            <person name="Sandor L."/>
            <person name="Smith M.W."/>
            <person name="Tsang A."/>
            <person name="Grigoriev I.V."/>
            <person name="Stajich J.E."/>
            <person name="Spatafora J.W."/>
        </authorList>
    </citation>
    <scope>NUCLEOTIDE SEQUENCE</scope>
    <source>
        <strain evidence="1">RSA 2281</strain>
    </source>
</reference>
<keyword evidence="2" id="KW-1185">Reference proteome</keyword>
<evidence type="ECO:0000313" key="1">
    <source>
        <dbReference type="EMBL" id="KAI9273069.1"/>
    </source>
</evidence>
<organism evidence="1 2">
    <name type="scientific">Phascolomyces articulosus</name>
    <dbReference type="NCBI Taxonomy" id="60185"/>
    <lineage>
        <taxon>Eukaryota</taxon>
        <taxon>Fungi</taxon>
        <taxon>Fungi incertae sedis</taxon>
        <taxon>Mucoromycota</taxon>
        <taxon>Mucoromycotina</taxon>
        <taxon>Mucoromycetes</taxon>
        <taxon>Mucorales</taxon>
        <taxon>Lichtheimiaceae</taxon>
        <taxon>Phascolomyces</taxon>
    </lineage>
</organism>
<proteinExistence type="predicted"/>
<dbReference type="EMBL" id="JAIXMP010000005">
    <property type="protein sequence ID" value="KAI9273069.1"/>
    <property type="molecule type" value="Genomic_DNA"/>
</dbReference>
<protein>
    <submittedName>
        <fullName evidence="1">Uncharacterized protein</fullName>
    </submittedName>
</protein>
<evidence type="ECO:0000313" key="2">
    <source>
        <dbReference type="Proteomes" id="UP001209540"/>
    </source>
</evidence>
<reference evidence="1" key="1">
    <citation type="journal article" date="2022" name="IScience">
        <title>Evolution of zygomycete secretomes and the origins of terrestrial fungal ecologies.</title>
        <authorList>
            <person name="Chang Y."/>
            <person name="Wang Y."/>
            <person name="Mondo S."/>
            <person name="Ahrendt S."/>
            <person name="Andreopoulos W."/>
            <person name="Barry K."/>
            <person name="Beard J."/>
            <person name="Benny G.L."/>
            <person name="Blankenship S."/>
            <person name="Bonito G."/>
            <person name="Cuomo C."/>
            <person name="Desiro A."/>
            <person name="Gervers K.A."/>
            <person name="Hundley H."/>
            <person name="Kuo A."/>
            <person name="LaButti K."/>
            <person name="Lang B.F."/>
            <person name="Lipzen A."/>
            <person name="O'Donnell K."/>
            <person name="Pangilinan J."/>
            <person name="Reynolds N."/>
            <person name="Sandor L."/>
            <person name="Smith M.E."/>
            <person name="Tsang A."/>
            <person name="Grigoriev I.V."/>
            <person name="Stajich J.E."/>
            <person name="Spatafora J.W."/>
        </authorList>
    </citation>
    <scope>NUCLEOTIDE SEQUENCE</scope>
    <source>
        <strain evidence="1">RSA 2281</strain>
    </source>
</reference>
<accession>A0AAD5K7V5</accession>
<gene>
    <name evidence="1" type="ORF">BDA99DRAFT_533893</name>
</gene>
<dbReference type="AlphaFoldDB" id="A0AAD5K7V5"/>
<sequence length="150" mass="17067">MILPPLLADLTRLGHERCIIYHNLRTTVICSSGGLQLGFCCKNFVNRVENLFAIQFTIPTAPTLSVTNKYEFRNRMNLSSQGGVSRSSPFSARSERFMMNHTVSLMNKQQFIVTCLGARIIKNISLSVLVLNSMSWMHWMHWVLPVAYSI</sequence>